<evidence type="ECO:0000313" key="2">
    <source>
        <dbReference type="EMBL" id="SVE33047.1"/>
    </source>
</evidence>
<keyword evidence="1" id="KW-0812">Transmembrane</keyword>
<dbReference type="AlphaFoldDB" id="A0A383CKY8"/>
<dbReference type="Gene3D" id="1.20.1250.20">
    <property type="entry name" value="MFS general substrate transporter like domains"/>
    <property type="match status" value="1"/>
</dbReference>
<evidence type="ECO:0008006" key="3">
    <source>
        <dbReference type="Google" id="ProtNLM"/>
    </source>
</evidence>
<dbReference type="EMBL" id="UINC01209849">
    <property type="protein sequence ID" value="SVE33047.1"/>
    <property type="molecule type" value="Genomic_DNA"/>
</dbReference>
<keyword evidence="1" id="KW-0472">Membrane</keyword>
<feature type="non-terminal residue" evidence="2">
    <location>
        <position position="198"/>
    </location>
</feature>
<name>A0A383CKY8_9ZZZZ</name>
<organism evidence="2">
    <name type="scientific">marine metagenome</name>
    <dbReference type="NCBI Taxonomy" id="408172"/>
    <lineage>
        <taxon>unclassified sequences</taxon>
        <taxon>metagenomes</taxon>
        <taxon>ecological metagenomes</taxon>
    </lineage>
</organism>
<feature type="transmembrane region" description="Helical" evidence="1">
    <location>
        <begin position="129"/>
        <end position="146"/>
    </location>
</feature>
<keyword evidence="1" id="KW-1133">Transmembrane helix</keyword>
<feature type="transmembrane region" description="Helical" evidence="1">
    <location>
        <begin position="21"/>
        <end position="41"/>
    </location>
</feature>
<feature type="transmembrane region" description="Helical" evidence="1">
    <location>
        <begin position="92"/>
        <end position="109"/>
    </location>
</feature>
<dbReference type="Pfam" id="PF07690">
    <property type="entry name" value="MFS_1"/>
    <property type="match status" value="1"/>
</dbReference>
<sequence>MKTSFFVRPEFPFAPIRFPFFYGWWIVVVTTLGIMASIPGQTMGVGVYTDYLILHTGLNRLEISLAYMTGTILSSLLLPLAGRFYDLWGSRIMILFAGTGLGVALLLFSESVWMLKMLEKVFHGIPRTTLALVEITIIFLMLRQFGQGIMAMVSRNTLAKWFDRQRGLASGISGLFVAFSFSGAPMLMNSIINGFGFP</sequence>
<feature type="transmembrane region" description="Helical" evidence="1">
    <location>
        <begin position="167"/>
        <end position="188"/>
    </location>
</feature>
<dbReference type="InterPro" id="IPR036259">
    <property type="entry name" value="MFS_trans_sf"/>
</dbReference>
<protein>
    <recommendedName>
        <fullName evidence="3">Major facilitator superfamily (MFS) profile domain-containing protein</fullName>
    </recommendedName>
</protein>
<dbReference type="GO" id="GO:0022857">
    <property type="term" value="F:transmembrane transporter activity"/>
    <property type="evidence" value="ECO:0007669"/>
    <property type="project" value="InterPro"/>
</dbReference>
<dbReference type="SUPFAM" id="SSF103473">
    <property type="entry name" value="MFS general substrate transporter"/>
    <property type="match status" value="1"/>
</dbReference>
<feature type="transmembrane region" description="Helical" evidence="1">
    <location>
        <begin position="61"/>
        <end position="80"/>
    </location>
</feature>
<gene>
    <name evidence="2" type="ORF">METZ01_LOCUS485901</name>
</gene>
<evidence type="ECO:0000256" key="1">
    <source>
        <dbReference type="SAM" id="Phobius"/>
    </source>
</evidence>
<accession>A0A383CKY8</accession>
<reference evidence="2" key="1">
    <citation type="submission" date="2018-05" db="EMBL/GenBank/DDBJ databases">
        <authorList>
            <person name="Lanie J.A."/>
            <person name="Ng W.-L."/>
            <person name="Kazmierczak K.M."/>
            <person name="Andrzejewski T.M."/>
            <person name="Davidsen T.M."/>
            <person name="Wayne K.J."/>
            <person name="Tettelin H."/>
            <person name="Glass J.I."/>
            <person name="Rusch D."/>
            <person name="Podicherti R."/>
            <person name="Tsui H.-C.T."/>
            <person name="Winkler M.E."/>
        </authorList>
    </citation>
    <scope>NUCLEOTIDE SEQUENCE</scope>
</reference>
<proteinExistence type="predicted"/>
<dbReference type="InterPro" id="IPR011701">
    <property type="entry name" value="MFS"/>
</dbReference>